<dbReference type="PANTHER" id="PTHR24256">
    <property type="entry name" value="TRYPTASE-RELATED"/>
    <property type="match status" value="1"/>
</dbReference>
<feature type="signal peptide" evidence="9">
    <location>
        <begin position="1"/>
        <end position="24"/>
    </location>
</feature>
<dbReference type="GO" id="GO:0045087">
    <property type="term" value="P:innate immune response"/>
    <property type="evidence" value="ECO:0007669"/>
    <property type="project" value="UniProtKB-KW"/>
</dbReference>
<reference evidence="11" key="2">
    <citation type="submission" date="2020-05" db="UniProtKB">
        <authorList>
            <consortium name="EnsemblMetazoa"/>
        </authorList>
    </citation>
    <scope>IDENTIFICATION</scope>
    <source>
        <strain evidence="11">FAR1</strain>
    </source>
</reference>
<dbReference type="GO" id="GO:0006508">
    <property type="term" value="P:proteolysis"/>
    <property type="evidence" value="ECO:0007669"/>
    <property type="project" value="UniProtKB-KW"/>
</dbReference>
<dbReference type="Proteomes" id="UP000075886">
    <property type="component" value="Unassembled WGS sequence"/>
</dbReference>
<dbReference type="GO" id="GO:0004252">
    <property type="term" value="F:serine-type endopeptidase activity"/>
    <property type="evidence" value="ECO:0007669"/>
    <property type="project" value="UniProtKB-UniRule"/>
</dbReference>
<keyword evidence="7" id="KW-0325">Glycoprotein</keyword>
<reference evidence="12" key="1">
    <citation type="submission" date="2014-01" db="EMBL/GenBank/DDBJ databases">
        <title>The Genome Sequence of Anopheles farauti FAR1 (V2).</title>
        <authorList>
            <consortium name="The Broad Institute Genomics Platform"/>
            <person name="Neafsey D.E."/>
            <person name="Besansky N."/>
            <person name="Howell P."/>
            <person name="Walton C."/>
            <person name="Young S.K."/>
            <person name="Zeng Q."/>
            <person name="Gargeya S."/>
            <person name="Fitzgerald M."/>
            <person name="Haas B."/>
            <person name="Abouelleil A."/>
            <person name="Allen A.W."/>
            <person name="Alvarado L."/>
            <person name="Arachchi H.M."/>
            <person name="Berlin A.M."/>
            <person name="Chapman S.B."/>
            <person name="Gainer-Dewar J."/>
            <person name="Goldberg J."/>
            <person name="Griggs A."/>
            <person name="Gujja S."/>
            <person name="Hansen M."/>
            <person name="Howarth C."/>
            <person name="Imamovic A."/>
            <person name="Ireland A."/>
            <person name="Larimer J."/>
            <person name="McCowan C."/>
            <person name="Murphy C."/>
            <person name="Pearson M."/>
            <person name="Poon T.W."/>
            <person name="Priest M."/>
            <person name="Roberts A."/>
            <person name="Saif S."/>
            <person name="Shea T."/>
            <person name="Sisk P."/>
            <person name="Sykes S."/>
            <person name="Wortman J."/>
            <person name="Nusbaum C."/>
            <person name="Birren B."/>
        </authorList>
    </citation>
    <scope>NUCLEOTIDE SEQUENCE [LARGE SCALE GENOMIC DNA]</scope>
    <source>
        <strain evidence="12">FAR1</strain>
    </source>
</reference>
<feature type="domain" description="Peptidase S1" evidence="10">
    <location>
        <begin position="227"/>
        <end position="476"/>
    </location>
</feature>
<protein>
    <recommendedName>
        <fullName evidence="9">CLIP domain-containing serine protease</fullName>
        <ecNumber evidence="9">3.4.21.-</ecNumber>
    </recommendedName>
</protein>
<comment type="similarity">
    <text evidence="8 9">Belongs to the peptidase S1 family. CLIP subfamily.</text>
</comment>
<dbReference type="InterPro" id="IPR001254">
    <property type="entry name" value="Trypsin_dom"/>
</dbReference>
<evidence type="ECO:0000256" key="5">
    <source>
        <dbReference type="ARBA" id="ARBA00022859"/>
    </source>
</evidence>
<keyword evidence="12" id="KW-1185">Reference proteome</keyword>
<dbReference type="InterPro" id="IPR051487">
    <property type="entry name" value="Ser/Thr_Proteases_Immune/Dev"/>
</dbReference>
<evidence type="ECO:0000256" key="2">
    <source>
        <dbReference type="ARBA" id="ARBA00022525"/>
    </source>
</evidence>
<keyword evidence="9" id="KW-0645">Protease</keyword>
<dbReference type="Pfam" id="PF00089">
    <property type="entry name" value="Trypsin"/>
    <property type="match status" value="1"/>
</dbReference>
<evidence type="ECO:0000256" key="4">
    <source>
        <dbReference type="ARBA" id="ARBA00022729"/>
    </source>
</evidence>
<dbReference type="GO" id="GO:0005576">
    <property type="term" value="C:extracellular region"/>
    <property type="evidence" value="ECO:0007669"/>
    <property type="project" value="UniProtKB-SubCell"/>
</dbReference>
<dbReference type="EnsemblMetazoa" id="AFAF001101-RA">
    <property type="protein sequence ID" value="AFAF001101-PA"/>
    <property type="gene ID" value="AFAF001101"/>
</dbReference>
<evidence type="ECO:0000259" key="10">
    <source>
        <dbReference type="PROSITE" id="PS50240"/>
    </source>
</evidence>
<dbReference type="PRINTS" id="PR00722">
    <property type="entry name" value="CHYMOTRYPSIN"/>
</dbReference>
<organism evidence="11 12">
    <name type="scientific">Anopheles farauti</name>
    <dbReference type="NCBI Taxonomy" id="69004"/>
    <lineage>
        <taxon>Eukaryota</taxon>
        <taxon>Metazoa</taxon>
        <taxon>Ecdysozoa</taxon>
        <taxon>Arthropoda</taxon>
        <taxon>Hexapoda</taxon>
        <taxon>Insecta</taxon>
        <taxon>Pterygota</taxon>
        <taxon>Neoptera</taxon>
        <taxon>Endopterygota</taxon>
        <taxon>Diptera</taxon>
        <taxon>Nematocera</taxon>
        <taxon>Culicoidea</taxon>
        <taxon>Culicidae</taxon>
        <taxon>Anophelinae</taxon>
        <taxon>Anopheles</taxon>
    </lineage>
</organism>
<dbReference type="EC" id="3.4.21.-" evidence="9"/>
<keyword evidence="6" id="KW-1015">Disulfide bond</keyword>
<keyword evidence="9" id="KW-0378">Hydrolase</keyword>
<evidence type="ECO:0000256" key="7">
    <source>
        <dbReference type="ARBA" id="ARBA00023180"/>
    </source>
</evidence>
<dbReference type="Gene3D" id="2.40.10.10">
    <property type="entry name" value="Trypsin-like serine proteases"/>
    <property type="match status" value="2"/>
</dbReference>
<dbReference type="InterPro" id="IPR009003">
    <property type="entry name" value="Peptidase_S1_PA"/>
</dbReference>
<dbReference type="PROSITE" id="PS50240">
    <property type="entry name" value="TRYPSIN_DOM"/>
    <property type="match status" value="1"/>
</dbReference>
<dbReference type="Pfam" id="PF12032">
    <property type="entry name" value="CLIP"/>
    <property type="match status" value="1"/>
</dbReference>
<dbReference type="SMART" id="SM00020">
    <property type="entry name" value="Tryp_SPc"/>
    <property type="match status" value="1"/>
</dbReference>
<evidence type="ECO:0000313" key="12">
    <source>
        <dbReference type="Proteomes" id="UP000075886"/>
    </source>
</evidence>
<name>A0A182Q1A3_9DIPT</name>
<comment type="subcellular location">
    <subcellularLocation>
        <location evidence="1 9">Secreted</location>
    </subcellularLocation>
</comment>
<sequence>MCSVYLWIVVFVATVVIGYRETKAEECIRSDERCVLLRHCPSEVDRLVPLYRTPEYEQELSQLKCTPEGQTNGKINICCKKREIKCKFAAMPGVCVPRENCPMQKSLTAKQQLAWSNQKPCYKHGGTEYLCCTYDKCVMHHNLCDKENPIAEQTTNRLSGYPNCSRNGVRGSLVPDTMCDARDVVYQSTSGNHACCAPPATDRLISHPKAAQLANMPCGMADNVPKIQDGEFAQRGEFPWMALLVYESKKRQSVHTVQHTDLACGGTLIHPQYVLTAKHCITSARKEPNSVLLGLHDVQEYISCKDKTAGHCANIQRIAVVKSLYDTVTRARKSDIALLRLAKPAHLVQGRVYPICLPLFTSLRLHMPGSVVITGWGTTEKNILSNVLLKAVTPVVIRGKDCPDDPVICAGGKNNSNHCAGDSGGPYQAISRFGGNNRYVQYGVISGGSLYCSAPSRFSQGMLVSYFMDWILDSMIL</sequence>
<dbReference type="SUPFAM" id="SSF50494">
    <property type="entry name" value="Trypsin-like serine proteases"/>
    <property type="match status" value="1"/>
</dbReference>
<accession>A0A182Q1A3</accession>
<keyword evidence="9" id="KW-0720">Serine protease</keyword>
<dbReference type="PROSITE" id="PS00135">
    <property type="entry name" value="TRYPSIN_SER"/>
    <property type="match status" value="1"/>
</dbReference>
<feature type="chain" id="PRO_5041012476" description="CLIP domain-containing serine protease" evidence="9">
    <location>
        <begin position="25"/>
        <end position="477"/>
    </location>
</feature>
<dbReference type="InterPro" id="IPR001314">
    <property type="entry name" value="Peptidase_S1A"/>
</dbReference>
<evidence type="ECO:0000313" key="11">
    <source>
        <dbReference type="EnsemblMetazoa" id="AFAF001101-PA"/>
    </source>
</evidence>
<dbReference type="InterPro" id="IPR022700">
    <property type="entry name" value="CLIP"/>
</dbReference>
<dbReference type="STRING" id="69004.A0A182Q1A3"/>
<evidence type="ECO:0000256" key="8">
    <source>
        <dbReference type="ARBA" id="ARBA00024195"/>
    </source>
</evidence>
<keyword evidence="2 9" id="KW-0964">Secreted</keyword>
<comment type="domain">
    <text evidence="9">The clip domain consists of 35-55 residues which are 'knitted' together usually by 3 conserved disulfide bonds forming a clip-like compact structure.</text>
</comment>
<dbReference type="InterPro" id="IPR033116">
    <property type="entry name" value="TRYPSIN_SER"/>
</dbReference>
<proteinExistence type="inferred from homology"/>
<keyword evidence="5" id="KW-0391">Immunity</keyword>
<dbReference type="InterPro" id="IPR043504">
    <property type="entry name" value="Peptidase_S1_PA_chymotrypsin"/>
</dbReference>
<evidence type="ECO:0000256" key="1">
    <source>
        <dbReference type="ARBA" id="ARBA00004613"/>
    </source>
</evidence>
<evidence type="ECO:0000256" key="3">
    <source>
        <dbReference type="ARBA" id="ARBA00022588"/>
    </source>
</evidence>
<dbReference type="EMBL" id="AXCN02000263">
    <property type="status" value="NOT_ANNOTATED_CDS"/>
    <property type="molecule type" value="Genomic_DNA"/>
</dbReference>
<evidence type="ECO:0000256" key="6">
    <source>
        <dbReference type="ARBA" id="ARBA00023157"/>
    </source>
</evidence>
<dbReference type="AlphaFoldDB" id="A0A182Q1A3"/>
<dbReference type="CDD" id="cd00190">
    <property type="entry name" value="Tryp_SPc"/>
    <property type="match status" value="1"/>
</dbReference>
<keyword evidence="4 9" id="KW-0732">Signal</keyword>
<dbReference type="VEuPathDB" id="VectorBase:AFAF001101"/>
<evidence type="ECO:0000256" key="9">
    <source>
        <dbReference type="RuleBase" id="RU366078"/>
    </source>
</evidence>
<keyword evidence="3" id="KW-0399">Innate immunity</keyword>